<accession>A0AAV4QGV7</accession>
<protein>
    <recommendedName>
        <fullName evidence="3">Maturase K</fullName>
    </recommendedName>
</protein>
<feature type="non-terminal residue" evidence="1">
    <location>
        <position position="1"/>
    </location>
</feature>
<gene>
    <name evidence="1" type="ORF">CEXT_570301</name>
</gene>
<evidence type="ECO:0008006" key="3">
    <source>
        <dbReference type="Google" id="ProtNLM"/>
    </source>
</evidence>
<reference evidence="1 2" key="1">
    <citation type="submission" date="2021-06" db="EMBL/GenBank/DDBJ databases">
        <title>Caerostris extrusa draft genome.</title>
        <authorList>
            <person name="Kono N."/>
            <person name="Arakawa K."/>
        </authorList>
    </citation>
    <scope>NUCLEOTIDE SEQUENCE [LARGE SCALE GENOMIC DNA]</scope>
</reference>
<name>A0AAV4QGV7_CAEEX</name>
<evidence type="ECO:0000313" key="2">
    <source>
        <dbReference type="Proteomes" id="UP001054945"/>
    </source>
</evidence>
<comment type="caution">
    <text evidence="1">The sequence shown here is derived from an EMBL/GenBank/DDBJ whole genome shotgun (WGS) entry which is preliminary data.</text>
</comment>
<organism evidence="1 2">
    <name type="scientific">Caerostris extrusa</name>
    <name type="common">Bark spider</name>
    <name type="synonym">Caerostris bankana</name>
    <dbReference type="NCBI Taxonomy" id="172846"/>
    <lineage>
        <taxon>Eukaryota</taxon>
        <taxon>Metazoa</taxon>
        <taxon>Ecdysozoa</taxon>
        <taxon>Arthropoda</taxon>
        <taxon>Chelicerata</taxon>
        <taxon>Arachnida</taxon>
        <taxon>Araneae</taxon>
        <taxon>Araneomorphae</taxon>
        <taxon>Entelegynae</taxon>
        <taxon>Araneoidea</taxon>
        <taxon>Araneidae</taxon>
        <taxon>Caerostris</taxon>
    </lineage>
</organism>
<proteinExistence type="predicted"/>
<dbReference type="AlphaFoldDB" id="A0AAV4QGV7"/>
<keyword evidence="2" id="KW-1185">Reference proteome</keyword>
<dbReference type="EMBL" id="BPLR01006122">
    <property type="protein sequence ID" value="GIY07524.1"/>
    <property type="molecule type" value="Genomic_DNA"/>
</dbReference>
<sequence>QLHFEFHKESCLEYPGIKISSSSAKSWGEPARTILFRFTSFLPSNFQGGHFRAKTPSRSSFASQKYWLAHCAFKMAATRRKVVSLGHAIYLFACHQEFSVYACLDMADFIRERESRRDSPAREFLEFQFHLSSWAISSFHKESCLESPGIKISSSSTKSWGEPGAPYYSGSHLFFLPISRQGIFGAKPLLAARLPARNTGSLIVHSRWRSLEERSLAWDTRFTSLHVIKNFLFTPAWIWLTSLEKENPKGFIPQQENFGISAPSVCSW</sequence>
<dbReference type="Proteomes" id="UP001054945">
    <property type="component" value="Unassembled WGS sequence"/>
</dbReference>
<evidence type="ECO:0000313" key="1">
    <source>
        <dbReference type="EMBL" id="GIY07524.1"/>
    </source>
</evidence>